<feature type="compositionally biased region" description="Acidic residues" evidence="18">
    <location>
        <begin position="819"/>
        <end position="830"/>
    </location>
</feature>
<evidence type="ECO:0000256" key="7">
    <source>
        <dbReference type="ARBA" id="ARBA00022679"/>
    </source>
</evidence>
<evidence type="ECO:0000256" key="2">
    <source>
        <dbReference type="ARBA" id="ARBA00007739"/>
    </source>
</evidence>
<dbReference type="Pfam" id="PF00905">
    <property type="entry name" value="Transpeptidase"/>
    <property type="match status" value="1"/>
</dbReference>
<evidence type="ECO:0000256" key="17">
    <source>
        <dbReference type="ARBA" id="ARBA00049902"/>
    </source>
</evidence>
<feature type="region of interest" description="Disordered" evidence="18">
    <location>
        <begin position="693"/>
        <end position="717"/>
    </location>
</feature>
<dbReference type="GO" id="GO:0008658">
    <property type="term" value="F:penicillin binding"/>
    <property type="evidence" value="ECO:0007669"/>
    <property type="project" value="InterPro"/>
</dbReference>
<dbReference type="InterPro" id="IPR001264">
    <property type="entry name" value="Glyco_trans_51"/>
</dbReference>
<comment type="similarity">
    <text evidence="1">In the C-terminal section; belongs to the transpeptidase family.</text>
</comment>
<evidence type="ECO:0000256" key="9">
    <source>
        <dbReference type="ARBA" id="ARBA00022801"/>
    </source>
</evidence>
<evidence type="ECO:0000256" key="5">
    <source>
        <dbReference type="ARBA" id="ARBA00022670"/>
    </source>
</evidence>
<sequence length="830" mass="92425">MARDRNGKVDTTSSRVSEKGGKRGWQRYFNRKWFLLVLITTVLLVVGGCSVIMVSAKSMPLDRLNQIDVASTVYDVNNKPVAKLGSTNKEYVELKDVKSRELIEDAFVAVEDRRFYQHNGVDFRGIFRALITNVLEGQKAQGGGTITMQVARNVILENKNKTYIRKLKEVAVAWNLERKYSKEDILEAYLNFIYFGNDVQGIQMASKIYFGKDLTQEELKPNEAALLAALPKAPSTYDPYRHEEKAKQRRDLVLRLMAEQGMITEAEEKKYRQMALGVDRKYLKQYAKVDKYTPYKHYLIEEATERFDISETELVTGGFKIYSHLDPKAQQAMENAFDNDGLFQNHEALDGGATMMNPKTGGVAAIAGGRDYRGQGFMLRSKEEHRQPGSALKPITVFAPAVQEQGYNEYTTVPDPPDFHIGDWKPKNFQQRTFGEVPLKEVVAKSLNVATAWLLKNEVGLDTAADYATRMGLELDRKDRSSYAALALGGLTHGVNTVEMAQAYSAFANQGKMTEAHAIRNITTTTADRKWTDEEIAKEEEVITPKTAYYLTRMLRDNVRQGTGTNAQLPDGRDVAGKTGTTQDSREAWFVGYTREYVMAAMVFHQQDGEVELSGGQYPAKIFRTVMSKALEGRPVSRFDNPGVAEPEPPFELKPVQLSGSFDREEEAVQLKWNDYDDRLRYRIERSEDGQNWRAVGETQAGSYTDGSIVLPQPDGDDPLDDIFGGEAKTYHYRVIAIDTEKNDEADPSNIVTLELRPSEEKPPDDPGDQEGDSPGEEGGGPVGDRPGDQRGGEGGDQEGDPGGERPPGDQGPIFPDGGDPEDAGGDEGG</sequence>
<dbReference type="Pfam" id="PF00912">
    <property type="entry name" value="Transgly"/>
    <property type="match status" value="1"/>
</dbReference>
<dbReference type="STRING" id="1236220.SAMN04488112_11851"/>
<evidence type="ECO:0000256" key="3">
    <source>
        <dbReference type="ARBA" id="ARBA00022475"/>
    </source>
</evidence>
<evidence type="ECO:0000256" key="16">
    <source>
        <dbReference type="ARBA" id="ARBA00034000"/>
    </source>
</evidence>
<evidence type="ECO:0000256" key="15">
    <source>
        <dbReference type="ARBA" id="ARBA00023316"/>
    </source>
</evidence>
<proteinExistence type="inferred from homology"/>
<keyword evidence="23" id="KW-1185">Reference proteome</keyword>
<keyword evidence="6" id="KW-0328">Glycosyltransferase</keyword>
<gene>
    <name evidence="22" type="ORF">SAMN04488112_11851</name>
</gene>
<evidence type="ECO:0000313" key="23">
    <source>
        <dbReference type="Proteomes" id="UP000199387"/>
    </source>
</evidence>
<dbReference type="PANTHER" id="PTHR32282:SF32">
    <property type="entry name" value="PENICILLIN-BINDING PROTEIN 2A"/>
    <property type="match status" value="1"/>
</dbReference>
<keyword evidence="11" id="KW-0573">Peptidoglycan synthesis</keyword>
<feature type="compositionally biased region" description="Low complexity" evidence="18">
    <location>
        <begin position="809"/>
        <end position="818"/>
    </location>
</feature>
<feature type="domain" description="Glycosyl transferase family 51" evidence="21">
    <location>
        <begin position="78"/>
        <end position="257"/>
    </location>
</feature>
<dbReference type="GO" id="GO:0008360">
    <property type="term" value="P:regulation of cell shape"/>
    <property type="evidence" value="ECO:0007669"/>
    <property type="project" value="UniProtKB-KW"/>
</dbReference>
<evidence type="ECO:0000256" key="4">
    <source>
        <dbReference type="ARBA" id="ARBA00022645"/>
    </source>
</evidence>
<dbReference type="AlphaFoldDB" id="A0A1G6PUY5"/>
<dbReference type="InterPro" id="IPR050396">
    <property type="entry name" value="Glycosyltr_51/Transpeptidase"/>
</dbReference>
<evidence type="ECO:0000256" key="12">
    <source>
        <dbReference type="ARBA" id="ARBA00022989"/>
    </source>
</evidence>
<dbReference type="GO" id="GO:0008955">
    <property type="term" value="F:peptidoglycan glycosyltransferase activity"/>
    <property type="evidence" value="ECO:0007669"/>
    <property type="project" value="UniProtKB-EC"/>
</dbReference>
<protein>
    <submittedName>
        <fullName evidence="22">Penicillin-binding protein 2A</fullName>
    </submittedName>
</protein>
<dbReference type="GO" id="GO:0009252">
    <property type="term" value="P:peptidoglycan biosynthetic process"/>
    <property type="evidence" value="ECO:0007669"/>
    <property type="project" value="UniProtKB-KW"/>
</dbReference>
<feature type="region of interest" description="Disordered" evidence="18">
    <location>
        <begin position="742"/>
        <end position="830"/>
    </location>
</feature>
<evidence type="ECO:0000256" key="1">
    <source>
        <dbReference type="ARBA" id="ARBA00007090"/>
    </source>
</evidence>
<dbReference type="Gene3D" id="3.40.710.10">
    <property type="entry name" value="DD-peptidase/beta-lactamase superfamily"/>
    <property type="match status" value="1"/>
</dbReference>
<dbReference type="RefSeq" id="WP_091571888.1">
    <property type="nucleotide sequence ID" value="NZ_FMZA01000018.1"/>
</dbReference>
<keyword evidence="10" id="KW-0133">Cell shape</keyword>
<keyword evidence="14" id="KW-0511">Multifunctional enzyme</keyword>
<keyword evidence="9" id="KW-0378">Hydrolase</keyword>
<dbReference type="GO" id="GO:0009002">
    <property type="term" value="F:serine-type D-Ala-D-Ala carboxypeptidase activity"/>
    <property type="evidence" value="ECO:0007669"/>
    <property type="project" value="UniProtKB-EC"/>
</dbReference>
<dbReference type="InterPro" id="IPR023346">
    <property type="entry name" value="Lysozyme-like_dom_sf"/>
</dbReference>
<dbReference type="SUPFAM" id="SSF53955">
    <property type="entry name" value="Lysozyme-like"/>
    <property type="match status" value="1"/>
</dbReference>
<accession>A0A1G6PUY5</accession>
<dbReference type="EMBL" id="FMZA01000018">
    <property type="protein sequence ID" value="SDC83848.1"/>
    <property type="molecule type" value="Genomic_DNA"/>
</dbReference>
<feature type="compositionally biased region" description="Acidic residues" evidence="18">
    <location>
        <begin position="766"/>
        <end position="776"/>
    </location>
</feature>
<comment type="similarity">
    <text evidence="2">In the N-terminal section; belongs to the glycosyltransferase 51 family.</text>
</comment>
<dbReference type="OrthoDB" id="9766909at2"/>
<dbReference type="Gene3D" id="2.60.40.10">
    <property type="entry name" value="Immunoglobulins"/>
    <property type="match status" value="1"/>
</dbReference>
<dbReference type="GO" id="GO:0030288">
    <property type="term" value="C:outer membrane-bounded periplasmic space"/>
    <property type="evidence" value="ECO:0007669"/>
    <property type="project" value="TreeGrafter"/>
</dbReference>
<evidence type="ECO:0000256" key="6">
    <source>
        <dbReference type="ARBA" id="ARBA00022676"/>
    </source>
</evidence>
<keyword evidence="12 19" id="KW-1133">Transmembrane helix</keyword>
<keyword evidence="5" id="KW-0645">Protease</keyword>
<evidence type="ECO:0000259" key="20">
    <source>
        <dbReference type="Pfam" id="PF00905"/>
    </source>
</evidence>
<evidence type="ECO:0000256" key="14">
    <source>
        <dbReference type="ARBA" id="ARBA00023268"/>
    </source>
</evidence>
<name>A0A1G6PUY5_9BACL</name>
<evidence type="ECO:0000256" key="18">
    <source>
        <dbReference type="SAM" id="MobiDB-lite"/>
    </source>
</evidence>
<evidence type="ECO:0000256" key="8">
    <source>
        <dbReference type="ARBA" id="ARBA00022692"/>
    </source>
</evidence>
<evidence type="ECO:0000256" key="11">
    <source>
        <dbReference type="ARBA" id="ARBA00022984"/>
    </source>
</evidence>
<organism evidence="22 23">
    <name type="scientific">Melghirimyces thermohalophilus</name>
    <dbReference type="NCBI Taxonomy" id="1236220"/>
    <lineage>
        <taxon>Bacteria</taxon>
        <taxon>Bacillati</taxon>
        <taxon>Bacillota</taxon>
        <taxon>Bacilli</taxon>
        <taxon>Bacillales</taxon>
        <taxon>Thermoactinomycetaceae</taxon>
        <taxon>Melghirimyces</taxon>
    </lineage>
</organism>
<evidence type="ECO:0000256" key="19">
    <source>
        <dbReference type="SAM" id="Phobius"/>
    </source>
</evidence>
<comment type="catalytic activity">
    <reaction evidence="17">
        <text>[GlcNAc-(1-&gt;4)-Mur2Ac(oyl-L-Ala-gamma-D-Glu-L-Lys-D-Ala-D-Ala)](n)-di-trans,octa-cis-undecaprenyl diphosphate + beta-D-GlcNAc-(1-&gt;4)-Mur2Ac(oyl-L-Ala-gamma-D-Glu-L-Lys-D-Ala-D-Ala)-di-trans,octa-cis-undecaprenyl diphosphate = [GlcNAc-(1-&gt;4)-Mur2Ac(oyl-L-Ala-gamma-D-Glu-L-Lys-D-Ala-D-Ala)](n+1)-di-trans,octa-cis-undecaprenyl diphosphate + di-trans,octa-cis-undecaprenyl diphosphate + H(+)</text>
        <dbReference type="Rhea" id="RHEA:23708"/>
        <dbReference type="Rhea" id="RHEA-COMP:9602"/>
        <dbReference type="Rhea" id="RHEA-COMP:9603"/>
        <dbReference type="ChEBI" id="CHEBI:15378"/>
        <dbReference type="ChEBI" id="CHEBI:58405"/>
        <dbReference type="ChEBI" id="CHEBI:60033"/>
        <dbReference type="ChEBI" id="CHEBI:78435"/>
        <dbReference type="EC" id="2.4.99.28"/>
    </reaction>
</comment>
<comment type="catalytic activity">
    <reaction evidence="16">
        <text>Preferential cleavage: (Ac)2-L-Lys-D-Ala-|-D-Ala. Also transpeptidation of peptidyl-alanyl moieties that are N-acyl substituents of D-alanine.</text>
        <dbReference type="EC" id="3.4.16.4"/>
    </reaction>
</comment>
<dbReference type="InterPro" id="IPR036950">
    <property type="entry name" value="PBP_transglycosylase"/>
</dbReference>
<dbReference type="Proteomes" id="UP000199387">
    <property type="component" value="Unassembled WGS sequence"/>
</dbReference>
<evidence type="ECO:0000313" key="22">
    <source>
        <dbReference type="EMBL" id="SDC83848.1"/>
    </source>
</evidence>
<evidence type="ECO:0000256" key="13">
    <source>
        <dbReference type="ARBA" id="ARBA00023136"/>
    </source>
</evidence>
<dbReference type="Gene3D" id="1.10.3810.10">
    <property type="entry name" value="Biosynthetic peptidoglycan transglycosylase-like"/>
    <property type="match status" value="1"/>
</dbReference>
<dbReference type="SUPFAM" id="SSF56601">
    <property type="entry name" value="beta-lactamase/transpeptidase-like"/>
    <property type="match status" value="1"/>
</dbReference>
<keyword evidence="8 19" id="KW-0812">Transmembrane</keyword>
<dbReference type="GO" id="GO:0006508">
    <property type="term" value="P:proteolysis"/>
    <property type="evidence" value="ECO:0007669"/>
    <property type="project" value="UniProtKB-KW"/>
</dbReference>
<dbReference type="PANTHER" id="PTHR32282">
    <property type="entry name" value="BINDING PROTEIN TRANSPEPTIDASE, PUTATIVE-RELATED"/>
    <property type="match status" value="1"/>
</dbReference>
<keyword evidence="7" id="KW-0808">Transferase</keyword>
<dbReference type="FunFam" id="1.10.3810.10:FF:000001">
    <property type="entry name" value="Penicillin-binding protein 1A"/>
    <property type="match status" value="1"/>
</dbReference>
<keyword evidence="13 19" id="KW-0472">Membrane</keyword>
<evidence type="ECO:0000259" key="21">
    <source>
        <dbReference type="Pfam" id="PF00912"/>
    </source>
</evidence>
<feature type="domain" description="Penicillin-binding protein transpeptidase" evidence="20">
    <location>
        <begin position="351"/>
        <end position="627"/>
    </location>
</feature>
<keyword evidence="15" id="KW-0961">Cell wall biogenesis/degradation</keyword>
<dbReference type="InterPro" id="IPR013783">
    <property type="entry name" value="Ig-like_fold"/>
</dbReference>
<keyword evidence="4" id="KW-0121">Carboxypeptidase</keyword>
<dbReference type="GO" id="GO:0071555">
    <property type="term" value="P:cell wall organization"/>
    <property type="evidence" value="ECO:0007669"/>
    <property type="project" value="UniProtKB-KW"/>
</dbReference>
<reference evidence="22 23" key="1">
    <citation type="submission" date="2016-10" db="EMBL/GenBank/DDBJ databases">
        <authorList>
            <person name="de Groot N.N."/>
        </authorList>
    </citation>
    <scope>NUCLEOTIDE SEQUENCE [LARGE SCALE GENOMIC DNA]</scope>
    <source>
        <strain evidence="22 23">DSM 45514</strain>
    </source>
</reference>
<keyword evidence="3" id="KW-1003">Cell membrane</keyword>
<evidence type="ECO:0000256" key="10">
    <source>
        <dbReference type="ARBA" id="ARBA00022960"/>
    </source>
</evidence>
<feature type="transmembrane region" description="Helical" evidence="19">
    <location>
        <begin position="33"/>
        <end position="56"/>
    </location>
</feature>
<dbReference type="InterPro" id="IPR012338">
    <property type="entry name" value="Beta-lactam/transpept-like"/>
</dbReference>
<dbReference type="InterPro" id="IPR001460">
    <property type="entry name" value="PCN-bd_Tpept"/>
</dbReference>